<evidence type="ECO:0000313" key="2">
    <source>
        <dbReference type="Proteomes" id="UP000017837"/>
    </source>
</evidence>
<comment type="caution">
    <text evidence="1">The sequence shown here is derived from an EMBL/GenBank/DDBJ whole genome shotgun (WGS) entry which is preliminary data.</text>
</comment>
<dbReference type="EMBL" id="AWGB01000108">
    <property type="protein sequence ID" value="ESQ79145.1"/>
    <property type="molecule type" value="Genomic_DNA"/>
</dbReference>
<accession>V4P1G0</accession>
<sequence length="528" mass="59044">MGVSAYLLNDDGWLRLSDHLKVGQKSSKITDTLIRHLRELGAVTVLAEDEYLDRDFTEAFAAYYSKLFKRHSKLCRRLHFFKCDLTETLTVDSPSEMAERLKSCQDDYLGYVVLRPIHQAPVSQVALKCPKAPAGCESHILVDATYKTHILGAEFSVSALPMTQQDQRIGACAQATIWSAGRHFYTRHRGPWISTASITEAAMRQESASASSMLPNGSEFLSMNGMVSALRANGRHPLMYVASGSIGHFDWNGLKPLDVISRYVDSGIPVILALNFGQAVGHAVIASGQILSTSIPQLPLSKWPSRAAFCEGVYVNDDQMGPNLRMPLRHSSSNPETYYNIEDNLYALLIPLPNKVFLPAEKAELLAWSMLSSYSSSWPSIRISNAAQLGTSIQLGDTFKHDFDQNTVLARTYLTYGWKYKQRLIRNIASDIVKKRARAIELPKYIWVTEFGTVDSFGKPDPDDRRIYSHCVVDATAKNMGEDSRLFFHAPGFTSIRTHNPADHVGPYREANSPVMDDTIYLPKRRDL</sequence>
<gene>
    <name evidence="1" type="ORF">ABENE_22825</name>
</gene>
<proteinExistence type="predicted"/>
<dbReference type="RefSeq" id="WP_018084136.1">
    <property type="nucleotide sequence ID" value="NZ_AQWM01000067.1"/>
</dbReference>
<dbReference type="eggNOG" id="ENOG50314FG">
    <property type="taxonomic scope" value="Bacteria"/>
</dbReference>
<name>V4P1G0_9CAUL</name>
<reference evidence="1 2" key="1">
    <citation type="journal article" date="2014" name="Nature">
        <title>Sequential evolution of bacterial morphology by co-option of a developmental regulator.</title>
        <authorList>
            <person name="Jiang C."/>
            <person name="Brown P.J."/>
            <person name="Ducret A."/>
            <person name="Brun Y.V."/>
        </authorList>
    </citation>
    <scope>NUCLEOTIDE SEQUENCE [LARGE SCALE GENOMIC DNA]</scope>
    <source>
        <strain evidence="1 2">DSM 16100</strain>
    </source>
</reference>
<dbReference type="Proteomes" id="UP000017837">
    <property type="component" value="Unassembled WGS sequence"/>
</dbReference>
<protein>
    <submittedName>
        <fullName evidence="1">Uncharacterized protein</fullName>
    </submittedName>
</protein>
<dbReference type="PATRIC" id="fig|1121022.4.peg.4672"/>
<keyword evidence="2" id="KW-1185">Reference proteome</keyword>
<organism evidence="1 2">
    <name type="scientific">Asticcacaulis benevestitus DSM 16100 = ATCC BAA-896</name>
    <dbReference type="NCBI Taxonomy" id="1121022"/>
    <lineage>
        <taxon>Bacteria</taxon>
        <taxon>Pseudomonadati</taxon>
        <taxon>Pseudomonadota</taxon>
        <taxon>Alphaproteobacteria</taxon>
        <taxon>Caulobacterales</taxon>
        <taxon>Caulobacteraceae</taxon>
        <taxon>Asticcacaulis</taxon>
    </lineage>
</organism>
<dbReference type="AlphaFoldDB" id="V4P1G0"/>
<evidence type="ECO:0000313" key="1">
    <source>
        <dbReference type="EMBL" id="ESQ79145.1"/>
    </source>
</evidence>